<protein>
    <submittedName>
        <fullName evidence="11">F-BAR domain only protein 2</fullName>
    </submittedName>
</protein>
<feature type="domain" description="F-BAR" evidence="10">
    <location>
        <begin position="3"/>
        <end position="250"/>
    </location>
</feature>
<dbReference type="InterPro" id="IPR031160">
    <property type="entry name" value="F_BAR_dom"/>
</dbReference>
<organism evidence="11 12">
    <name type="scientific">Pseudolycoriella hygida</name>
    <dbReference type="NCBI Taxonomy" id="35572"/>
    <lineage>
        <taxon>Eukaryota</taxon>
        <taxon>Metazoa</taxon>
        <taxon>Ecdysozoa</taxon>
        <taxon>Arthropoda</taxon>
        <taxon>Hexapoda</taxon>
        <taxon>Insecta</taxon>
        <taxon>Pterygota</taxon>
        <taxon>Neoptera</taxon>
        <taxon>Endopterygota</taxon>
        <taxon>Diptera</taxon>
        <taxon>Nematocera</taxon>
        <taxon>Sciaroidea</taxon>
        <taxon>Sciaridae</taxon>
        <taxon>Pseudolycoriella</taxon>
    </lineage>
</organism>
<dbReference type="FunFam" id="1.20.1270.60:FF:000016">
    <property type="entry name" value="FCH domain only protein 2"/>
    <property type="match status" value="1"/>
</dbReference>
<name>A0A9Q0MT33_9DIPT</name>
<proteinExistence type="inferred from homology"/>
<sequence>MTVDFNDYFWGDKNNGFDVLYHNMKYGLVASKELSEFFREKSNIEEHNSKLMTKLANKAGSGCVNGTFAPVWVVLKSSADRLASLHLQMVQKISELVKDVAKYADELHKKHKSVKEEESGTLEAVQAMQSSTVAVQKSKDLYNTKMMELEKLKKDNGSTKELEKAETKLKKQQDDYKALLEKHNPVKLDFERRMNITCKKFQEIEESHLKQMKEFLSTYIELLQNNHDMVGQVHSEFKRQFLEMTVDKLLEQFVLSKYTGLEKPEIVELEMANWSNATNLNASTTQSNNTTQPHQSANITLTSTSELTGSPATTNSTTKREPYLRNWFLSSSSSSSTANAQQNLTPIPAPSSPNPIVNISSLSDTKSDSIEVSPNQSPQQSVHPSVPSTHYHQTNNGESIDKLNNKPSAAQPQQHQQKSSRRTTSLLNLFMSNSQGSRESRGSRDSSSIEVLSAPTSPSEHNQTNSQIGRNPLRGSKFSAILRSGRNKAKVKKANKKKKDGVETSSTKDEKASVTEDITEEHKVEEAPVISIKSSTPIAPTATPDVDEDGYSIQPKDPLWETVASKKEIFYSDSDSDSEHDEQERKIRVEIKPLNNGNAPISASVDELRATVESLSLSPLGGALSARHGSNSESDSFMKRSHSVSQQFSDKPSNDLLGLNLFQQHQSPGASNASTPTATHPYAPLQSPTLSASNASRYADLGDIFSEVGDISVSAPASASLSKSGRQIPTPTSGNSIAIPRPPSRRSEAAVRGRVSPSTISRADSVGSLEFRAASITLCSSRGPSPLTIGKSDTVPLAVAFHEIVHAYFKGSDESRCQVKMSGDMMLSFPAGIVSVLANNPNPAKLQIRIKNTQNLENVLPNKQLVTIDKLQSSSTSTVLEFSMPSLTALLRYQSEQNPTATYFNIDILKYQIKSKTGASSCPFQLVSYWKCEPTHTDIKIDYKYNSHAMASPSPLLNVSISVPVDGGVKNVQSKPFSAWMGESNRLVWNFTDISQHSDNNGVGTLRARLEVANGPSNPSILTTQFNCEGTTVSGIEFELVGAGYRLSLVKRRFVSGKYICEGDGIRNMATPTPPNASSPNPYNR</sequence>
<feature type="compositionally biased region" description="Polar residues" evidence="8">
    <location>
        <begin position="666"/>
        <end position="678"/>
    </location>
</feature>
<feature type="compositionally biased region" description="Polar residues" evidence="8">
    <location>
        <begin position="454"/>
        <end position="469"/>
    </location>
</feature>
<comment type="similarity">
    <text evidence="2">Belongs to the FCHO family.</text>
</comment>
<gene>
    <name evidence="11" type="primary">fcho2</name>
    <name evidence="11" type="ORF">Bhyg_14428</name>
</gene>
<feature type="compositionally biased region" description="Polar residues" evidence="8">
    <location>
        <begin position="300"/>
        <end position="317"/>
    </location>
</feature>
<accession>A0A9Q0MT33</accession>
<feature type="region of interest" description="Disordered" evidence="8">
    <location>
        <begin position="334"/>
        <end position="525"/>
    </location>
</feature>
<evidence type="ECO:0000256" key="3">
    <source>
        <dbReference type="ARBA" id="ARBA00022583"/>
    </source>
</evidence>
<dbReference type="Pfam" id="PF22699">
    <property type="entry name" value="GMIP-like_FCH"/>
    <property type="match status" value="1"/>
</dbReference>
<dbReference type="GO" id="GO:0030136">
    <property type="term" value="C:clathrin-coated vesicle"/>
    <property type="evidence" value="ECO:0007669"/>
    <property type="project" value="TreeGrafter"/>
</dbReference>
<feature type="region of interest" description="Disordered" evidence="8">
    <location>
        <begin position="717"/>
        <end position="756"/>
    </location>
</feature>
<feature type="domain" description="MHD" evidence="9">
    <location>
        <begin position="794"/>
        <end position="1062"/>
    </location>
</feature>
<keyword evidence="12" id="KW-1185">Reference proteome</keyword>
<dbReference type="InterPro" id="IPR027267">
    <property type="entry name" value="AH/BAR_dom_sf"/>
</dbReference>
<evidence type="ECO:0000256" key="2">
    <source>
        <dbReference type="ARBA" id="ARBA00011064"/>
    </source>
</evidence>
<dbReference type="InterPro" id="IPR001060">
    <property type="entry name" value="FCH_dom"/>
</dbReference>
<reference evidence="11" key="1">
    <citation type="submission" date="2022-07" db="EMBL/GenBank/DDBJ databases">
        <authorList>
            <person name="Trinca V."/>
            <person name="Uliana J.V.C."/>
            <person name="Torres T.T."/>
            <person name="Ward R.J."/>
            <person name="Monesi N."/>
        </authorList>
    </citation>
    <scope>NUCLEOTIDE SEQUENCE</scope>
    <source>
        <strain evidence="11">HSMRA1968</strain>
        <tissue evidence="11">Whole embryos</tissue>
    </source>
</reference>
<dbReference type="PROSITE" id="PS51741">
    <property type="entry name" value="F_BAR"/>
    <property type="match status" value="1"/>
</dbReference>
<feature type="compositionally biased region" description="Low complexity" evidence="8">
    <location>
        <begin position="372"/>
        <end position="388"/>
    </location>
</feature>
<evidence type="ECO:0000313" key="12">
    <source>
        <dbReference type="Proteomes" id="UP001151699"/>
    </source>
</evidence>
<feature type="region of interest" description="Disordered" evidence="8">
    <location>
        <begin position="623"/>
        <end position="650"/>
    </location>
</feature>
<dbReference type="InterPro" id="IPR054713">
    <property type="entry name" value="GMIP/FCHO2-like_FCH"/>
</dbReference>
<dbReference type="InterPro" id="IPR028565">
    <property type="entry name" value="MHD"/>
</dbReference>
<dbReference type="GO" id="GO:0005905">
    <property type="term" value="C:clathrin-coated pit"/>
    <property type="evidence" value="ECO:0007669"/>
    <property type="project" value="UniProtKB-SubCell"/>
</dbReference>
<dbReference type="Pfam" id="PF10291">
    <property type="entry name" value="muHD"/>
    <property type="match status" value="1"/>
</dbReference>
<evidence type="ECO:0000256" key="7">
    <source>
        <dbReference type="PROSITE-ProRule" id="PRU01077"/>
    </source>
</evidence>
<feature type="compositionally biased region" description="Basic residues" evidence="8">
    <location>
        <begin position="485"/>
        <end position="499"/>
    </location>
</feature>
<evidence type="ECO:0000256" key="4">
    <source>
        <dbReference type="ARBA" id="ARBA00023054"/>
    </source>
</evidence>
<keyword evidence="6" id="KW-0168">Coated pit</keyword>
<keyword evidence="5" id="KW-0472">Membrane</keyword>
<evidence type="ECO:0000259" key="9">
    <source>
        <dbReference type="PROSITE" id="PS51072"/>
    </source>
</evidence>
<dbReference type="GO" id="GO:0072583">
    <property type="term" value="P:clathrin-dependent endocytosis"/>
    <property type="evidence" value="ECO:0007669"/>
    <property type="project" value="TreeGrafter"/>
</dbReference>
<feature type="compositionally biased region" description="Polar residues" evidence="8">
    <location>
        <begin position="405"/>
        <end position="431"/>
    </location>
</feature>
<dbReference type="AlphaFoldDB" id="A0A9Q0MT33"/>
<dbReference type="Proteomes" id="UP001151699">
    <property type="component" value="Chromosome C"/>
</dbReference>
<dbReference type="Gene3D" id="1.20.1270.60">
    <property type="entry name" value="Arfaptin homology (AH) domain/BAR domain"/>
    <property type="match status" value="1"/>
</dbReference>
<dbReference type="PROSITE" id="PS51072">
    <property type="entry name" value="MHD"/>
    <property type="match status" value="1"/>
</dbReference>
<evidence type="ECO:0000256" key="6">
    <source>
        <dbReference type="ARBA" id="ARBA00023176"/>
    </source>
</evidence>
<dbReference type="OrthoDB" id="5593455at2759"/>
<dbReference type="PANTHER" id="PTHR23065:SF15">
    <property type="entry name" value="AT02057P"/>
    <property type="match status" value="1"/>
</dbReference>
<dbReference type="PANTHER" id="PTHR23065">
    <property type="entry name" value="PROLINE-SERINE-THREONINE PHOSPHATASE INTERACTING PROTEIN 1"/>
    <property type="match status" value="1"/>
</dbReference>
<evidence type="ECO:0000313" key="11">
    <source>
        <dbReference type="EMBL" id="KAJ6635842.1"/>
    </source>
</evidence>
<comment type="subcellular location">
    <subcellularLocation>
        <location evidence="1">Membrane</location>
        <location evidence="1">Clathrin-coated pit</location>
        <topology evidence="1">Peripheral membrane protein</topology>
        <orientation evidence="1">Cytoplasmic side</orientation>
    </subcellularLocation>
</comment>
<keyword evidence="3" id="KW-0254">Endocytosis</keyword>
<evidence type="ECO:0000256" key="8">
    <source>
        <dbReference type="SAM" id="MobiDB-lite"/>
    </source>
</evidence>
<comment type="caution">
    <text evidence="11">The sequence shown here is derived from an EMBL/GenBank/DDBJ whole genome shotgun (WGS) entry which is preliminary data.</text>
</comment>
<evidence type="ECO:0000256" key="5">
    <source>
        <dbReference type="ARBA" id="ARBA00023136"/>
    </source>
</evidence>
<feature type="compositionally biased region" description="Polar residues" evidence="8">
    <location>
        <begin position="717"/>
        <end position="736"/>
    </location>
</feature>
<dbReference type="CDD" id="cd09265">
    <property type="entry name" value="AP_Syp1_like_MHD"/>
    <property type="match status" value="1"/>
</dbReference>
<evidence type="ECO:0000259" key="10">
    <source>
        <dbReference type="PROSITE" id="PS51741"/>
    </source>
</evidence>
<feature type="region of interest" description="Disordered" evidence="8">
    <location>
        <begin position="666"/>
        <end position="689"/>
    </location>
</feature>
<feature type="compositionally biased region" description="Basic and acidic residues" evidence="8">
    <location>
        <begin position="500"/>
        <end position="525"/>
    </location>
</feature>
<dbReference type="GO" id="GO:0005886">
    <property type="term" value="C:plasma membrane"/>
    <property type="evidence" value="ECO:0007669"/>
    <property type="project" value="TreeGrafter"/>
</dbReference>
<keyword evidence="4 7" id="KW-0175">Coiled coil</keyword>
<evidence type="ECO:0000256" key="1">
    <source>
        <dbReference type="ARBA" id="ARBA00004283"/>
    </source>
</evidence>
<dbReference type="SUPFAM" id="SSF103657">
    <property type="entry name" value="BAR/IMD domain-like"/>
    <property type="match status" value="1"/>
</dbReference>
<dbReference type="CDD" id="cd07648">
    <property type="entry name" value="F-BAR_FCHO"/>
    <property type="match status" value="1"/>
</dbReference>
<dbReference type="GO" id="GO:0048268">
    <property type="term" value="P:clathrin coat assembly"/>
    <property type="evidence" value="ECO:0007669"/>
    <property type="project" value="TreeGrafter"/>
</dbReference>
<feature type="region of interest" description="Disordered" evidence="8">
    <location>
        <begin position="300"/>
        <end position="321"/>
    </location>
</feature>
<dbReference type="EMBL" id="WJQU01000004">
    <property type="protein sequence ID" value="KAJ6635842.1"/>
    <property type="molecule type" value="Genomic_DNA"/>
</dbReference>
<dbReference type="SMART" id="SM00055">
    <property type="entry name" value="FCH"/>
    <property type="match status" value="1"/>
</dbReference>
<feature type="compositionally biased region" description="Low complexity" evidence="8">
    <location>
        <begin position="354"/>
        <end position="363"/>
    </location>
</feature>
<dbReference type="InterPro" id="IPR018808">
    <property type="entry name" value="Muniscin_C"/>
</dbReference>